<evidence type="ECO:0000259" key="15">
    <source>
        <dbReference type="Pfam" id="PF00107"/>
    </source>
</evidence>
<evidence type="ECO:0000256" key="12">
    <source>
        <dbReference type="ARBA" id="ARBA00049164"/>
    </source>
</evidence>
<evidence type="ECO:0000256" key="4">
    <source>
        <dbReference type="ARBA" id="ARBA00011738"/>
    </source>
</evidence>
<reference evidence="17 18" key="1">
    <citation type="journal article" date="2023" name="BMC Biotechnol.">
        <title>Vitis rotundifolia cv Carlos genome sequencing.</title>
        <authorList>
            <person name="Huff M."/>
            <person name="Hulse-Kemp A."/>
            <person name="Scheffler B."/>
            <person name="Youngblood R."/>
            <person name="Simpson S."/>
            <person name="Babiker E."/>
            <person name="Staton M."/>
        </authorList>
    </citation>
    <scope>NUCLEOTIDE SEQUENCE [LARGE SCALE GENOMIC DNA]</scope>
    <source>
        <tissue evidence="17">Leaf</tissue>
    </source>
</reference>
<dbReference type="PANTHER" id="PTHR43880:SF9">
    <property type="entry name" value="ALCOHOL DEHYDROGENASE 1"/>
    <property type="match status" value="1"/>
</dbReference>
<comment type="catalytic activity">
    <reaction evidence="13">
        <text>a primary alcohol + NAD(+) = an aldehyde + NADH + H(+)</text>
        <dbReference type="Rhea" id="RHEA:10736"/>
        <dbReference type="ChEBI" id="CHEBI:15378"/>
        <dbReference type="ChEBI" id="CHEBI:15734"/>
        <dbReference type="ChEBI" id="CHEBI:17478"/>
        <dbReference type="ChEBI" id="CHEBI:57540"/>
        <dbReference type="ChEBI" id="CHEBI:57945"/>
        <dbReference type="EC" id="1.1.1.1"/>
    </reaction>
</comment>
<organism evidence="17 18">
    <name type="scientific">Vitis rotundifolia</name>
    <name type="common">Muscadine grape</name>
    <dbReference type="NCBI Taxonomy" id="103349"/>
    <lineage>
        <taxon>Eukaryota</taxon>
        <taxon>Viridiplantae</taxon>
        <taxon>Streptophyta</taxon>
        <taxon>Embryophyta</taxon>
        <taxon>Tracheophyta</taxon>
        <taxon>Spermatophyta</taxon>
        <taxon>Magnoliopsida</taxon>
        <taxon>eudicotyledons</taxon>
        <taxon>Gunneridae</taxon>
        <taxon>Pentapetalae</taxon>
        <taxon>rosids</taxon>
        <taxon>Vitales</taxon>
        <taxon>Vitaceae</taxon>
        <taxon>Viteae</taxon>
        <taxon>Vitis</taxon>
    </lineage>
</organism>
<dbReference type="EC" id="1.1.1.1" evidence="5"/>
<comment type="catalytic activity">
    <reaction evidence="12">
        <text>a secondary alcohol + NAD(+) = a ketone + NADH + H(+)</text>
        <dbReference type="Rhea" id="RHEA:10740"/>
        <dbReference type="ChEBI" id="CHEBI:15378"/>
        <dbReference type="ChEBI" id="CHEBI:17087"/>
        <dbReference type="ChEBI" id="CHEBI:35681"/>
        <dbReference type="ChEBI" id="CHEBI:57540"/>
        <dbReference type="ChEBI" id="CHEBI:57945"/>
        <dbReference type="EC" id="1.1.1.1"/>
    </reaction>
</comment>
<dbReference type="InterPro" id="IPR013154">
    <property type="entry name" value="ADH-like_N"/>
</dbReference>
<evidence type="ECO:0000256" key="3">
    <source>
        <dbReference type="ARBA" id="ARBA00008072"/>
    </source>
</evidence>
<dbReference type="CDD" id="cd08301">
    <property type="entry name" value="alcohol_DH_plants"/>
    <property type="match status" value="1"/>
</dbReference>
<protein>
    <recommendedName>
        <fullName evidence="11">Alcohol dehydrogenase 1</fullName>
        <ecNumber evidence="5">1.1.1.1</ecNumber>
    </recommendedName>
</protein>
<dbReference type="Pfam" id="PF08240">
    <property type="entry name" value="ADH_N"/>
    <property type="match status" value="1"/>
</dbReference>
<dbReference type="GO" id="GO:0051903">
    <property type="term" value="F:S-(hydroxymethyl)glutathione dehydrogenase [NAD(P)+] activity"/>
    <property type="evidence" value="ECO:0007669"/>
    <property type="project" value="TreeGrafter"/>
</dbReference>
<dbReference type="GO" id="GO:0005829">
    <property type="term" value="C:cytosol"/>
    <property type="evidence" value="ECO:0007669"/>
    <property type="project" value="TreeGrafter"/>
</dbReference>
<evidence type="ECO:0000256" key="10">
    <source>
        <dbReference type="ARBA" id="ARBA00023027"/>
    </source>
</evidence>
<feature type="domain" description="Alcohol dehydrogenase-like C-terminal" evidence="15">
    <location>
        <begin position="251"/>
        <end position="382"/>
    </location>
</feature>
<evidence type="ECO:0000313" key="18">
    <source>
        <dbReference type="Proteomes" id="UP001168098"/>
    </source>
</evidence>
<dbReference type="GO" id="GO:0004022">
    <property type="term" value="F:alcohol dehydrogenase (NAD+) activity"/>
    <property type="evidence" value="ECO:0007669"/>
    <property type="project" value="UniProtKB-EC"/>
</dbReference>
<comment type="caution">
    <text evidence="17">The sequence shown here is derived from an EMBL/GenBank/DDBJ whole genome shotgun (WGS) entry which is preliminary data.</text>
</comment>
<dbReference type="FunFam" id="3.40.50.720:FF:001292">
    <property type="entry name" value="Alcohol dehydrogenase class-P"/>
    <property type="match status" value="1"/>
</dbReference>
<comment type="subcellular location">
    <subcellularLocation>
        <location evidence="2">Cytoplasm</location>
    </subcellularLocation>
</comment>
<dbReference type="GO" id="GO:0008270">
    <property type="term" value="F:zinc ion binding"/>
    <property type="evidence" value="ECO:0007669"/>
    <property type="project" value="InterPro"/>
</dbReference>
<evidence type="ECO:0000259" key="16">
    <source>
        <dbReference type="Pfam" id="PF08240"/>
    </source>
</evidence>
<evidence type="ECO:0000256" key="8">
    <source>
        <dbReference type="ARBA" id="ARBA00022833"/>
    </source>
</evidence>
<accession>A0AA38YR86</accession>
<dbReference type="Gene3D" id="3.40.50.720">
    <property type="entry name" value="NAD(P)-binding Rossmann-like Domain"/>
    <property type="match status" value="1"/>
</dbReference>
<name>A0AA38YR86_VITRO</name>
<dbReference type="FunFam" id="3.90.180.10:FF:000067">
    <property type="entry name" value="alcohol dehydrogenase 1-like isoform X1"/>
    <property type="match status" value="1"/>
</dbReference>
<dbReference type="SUPFAM" id="SSF50129">
    <property type="entry name" value="GroES-like"/>
    <property type="match status" value="2"/>
</dbReference>
<proteinExistence type="inferred from homology"/>
<dbReference type="InterPro" id="IPR036291">
    <property type="entry name" value="NAD(P)-bd_dom_sf"/>
</dbReference>
<sequence length="427" mass="46538">MMNQNGILVHSIGARWTLPPVFHYKYYPQHLRSSTKRSLRVVKAAMSNTAGQVIKCKAAVSWEAGKPLVIEEVEVAPPQANEVRIKILFTSLCHTDVYFWEAKGQKPAFPRIFGHEAAGVVESVGEGVTDLKPGDTVLPVFTGECKECRHCKSEESNMCDLLRINTDRTVMLSDGKSRFIAKGKPIHHFLGTSTFSEYTVAHIGSVAKIDPAAPLDKVCVLSCGISTGLGAAINVAKPKKGSSVAVFGLGAVGLAAAEGARISGAARIIGVDMNPSRFEQAKKFGVTEFVNPKDHDKPVQEVIAEMTDGGVDRSIECTGSIAAMISAFECVHDGWGVAVLVGVPNRDDSFKTHPMNLLNERTLKGTFFGNFKPRTDLPRLVEKYVNKELDLQLEKFITHEVSFSDINKAFDYMLKGEGLRCIIRMGA</sequence>
<dbReference type="Pfam" id="PF00107">
    <property type="entry name" value="ADH_zinc_N"/>
    <property type="match status" value="1"/>
</dbReference>
<dbReference type="EMBL" id="JARBHA010000018">
    <property type="protein sequence ID" value="KAJ9675166.1"/>
    <property type="molecule type" value="Genomic_DNA"/>
</dbReference>
<dbReference type="AlphaFoldDB" id="A0AA38YR86"/>
<dbReference type="SUPFAM" id="SSF51735">
    <property type="entry name" value="NAD(P)-binding Rossmann-fold domains"/>
    <property type="match status" value="1"/>
</dbReference>
<keyword evidence="7 14" id="KW-0479">Metal-binding</keyword>
<evidence type="ECO:0000256" key="2">
    <source>
        <dbReference type="ARBA" id="ARBA00004496"/>
    </source>
</evidence>
<feature type="domain" description="Alcohol dehydrogenase-like N-terminal" evidence="16">
    <location>
        <begin position="80"/>
        <end position="209"/>
    </location>
</feature>
<keyword evidence="6" id="KW-0963">Cytoplasm</keyword>
<dbReference type="PROSITE" id="PS00059">
    <property type="entry name" value="ADH_ZINC"/>
    <property type="match status" value="1"/>
</dbReference>
<evidence type="ECO:0000313" key="17">
    <source>
        <dbReference type="EMBL" id="KAJ9675166.1"/>
    </source>
</evidence>
<evidence type="ECO:0000256" key="1">
    <source>
        <dbReference type="ARBA" id="ARBA00001947"/>
    </source>
</evidence>
<evidence type="ECO:0000256" key="7">
    <source>
        <dbReference type="ARBA" id="ARBA00022723"/>
    </source>
</evidence>
<keyword evidence="18" id="KW-1185">Reference proteome</keyword>
<dbReference type="InterPro" id="IPR002328">
    <property type="entry name" value="ADH_Zn_CS"/>
</dbReference>
<dbReference type="InterPro" id="IPR013149">
    <property type="entry name" value="ADH-like_C"/>
</dbReference>
<evidence type="ECO:0000256" key="6">
    <source>
        <dbReference type="ARBA" id="ARBA00022490"/>
    </source>
</evidence>
<evidence type="ECO:0000256" key="11">
    <source>
        <dbReference type="ARBA" id="ARBA00041139"/>
    </source>
</evidence>
<keyword evidence="10" id="KW-0520">NAD</keyword>
<dbReference type="PANTHER" id="PTHR43880">
    <property type="entry name" value="ALCOHOL DEHYDROGENASE"/>
    <property type="match status" value="1"/>
</dbReference>
<keyword evidence="9" id="KW-0560">Oxidoreductase</keyword>
<comment type="similarity">
    <text evidence="3 14">Belongs to the zinc-containing alcohol dehydrogenase family.</text>
</comment>
<dbReference type="Proteomes" id="UP001168098">
    <property type="component" value="Unassembled WGS sequence"/>
</dbReference>
<gene>
    <name evidence="17" type="ORF">PVL29_024208</name>
</gene>
<dbReference type="Gene3D" id="3.90.180.10">
    <property type="entry name" value="Medium-chain alcohol dehydrogenases, catalytic domain"/>
    <property type="match status" value="1"/>
</dbReference>
<comment type="cofactor">
    <cofactor evidence="1 14">
        <name>Zn(2+)</name>
        <dbReference type="ChEBI" id="CHEBI:29105"/>
    </cofactor>
</comment>
<dbReference type="InterPro" id="IPR011032">
    <property type="entry name" value="GroES-like_sf"/>
</dbReference>
<evidence type="ECO:0000256" key="5">
    <source>
        <dbReference type="ARBA" id="ARBA00013190"/>
    </source>
</evidence>
<evidence type="ECO:0000256" key="13">
    <source>
        <dbReference type="ARBA" id="ARBA00049243"/>
    </source>
</evidence>
<keyword evidence="8 14" id="KW-0862">Zinc</keyword>
<evidence type="ECO:0000256" key="9">
    <source>
        <dbReference type="ARBA" id="ARBA00023002"/>
    </source>
</evidence>
<dbReference type="GO" id="GO:0046294">
    <property type="term" value="P:formaldehyde catabolic process"/>
    <property type="evidence" value="ECO:0007669"/>
    <property type="project" value="TreeGrafter"/>
</dbReference>
<comment type="subunit">
    <text evidence="4">Homodimer.</text>
</comment>
<evidence type="ECO:0000256" key="14">
    <source>
        <dbReference type="RuleBase" id="RU361277"/>
    </source>
</evidence>